<dbReference type="CDD" id="cd03013">
    <property type="entry name" value="PRX5_like"/>
    <property type="match status" value="1"/>
</dbReference>
<protein>
    <recommendedName>
        <fullName evidence="7">Putative peroxiredoxin</fullName>
    </recommendedName>
    <alternativeName>
        <fullName evidence="8">Thioredoxin reductase</fullName>
    </alternativeName>
    <alternativeName>
        <fullName evidence="9">Thioredoxin-dependent peroxiredoxin</fullName>
    </alternativeName>
</protein>
<keyword evidence="14" id="KW-1185">Reference proteome</keyword>
<evidence type="ECO:0000256" key="9">
    <source>
        <dbReference type="ARBA" id="ARBA00079296"/>
    </source>
</evidence>
<dbReference type="GO" id="GO:0008379">
    <property type="term" value="F:thioredoxin peroxidase activity"/>
    <property type="evidence" value="ECO:0007669"/>
    <property type="project" value="InterPro"/>
</dbReference>
<dbReference type="OrthoDB" id="195498at2759"/>
<dbReference type="EMBL" id="KN840655">
    <property type="protein sequence ID" value="KIP02753.1"/>
    <property type="molecule type" value="Genomic_DNA"/>
</dbReference>
<dbReference type="Gene3D" id="3.40.30.10">
    <property type="entry name" value="Glutaredoxin"/>
    <property type="match status" value="1"/>
</dbReference>
<evidence type="ECO:0000313" key="14">
    <source>
        <dbReference type="Proteomes" id="UP000053257"/>
    </source>
</evidence>
<dbReference type="GO" id="GO:0005777">
    <property type="term" value="C:peroxisome"/>
    <property type="evidence" value="ECO:0007669"/>
    <property type="project" value="TreeGrafter"/>
</dbReference>
<dbReference type="InterPro" id="IPR036249">
    <property type="entry name" value="Thioredoxin-like_sf"/>
</dbReference>
<evidence type="ECO:0000256" key="6">
    <source>
        <dbReference type="ARBA" id="ARBA00063543"/>
    </source>
</evidence>
<dbReference type="STRING" id="745531.A0A0C3PCD6"/>
<evidence type="ECO:0000256" key="10">
    <source>
        <dbReference type="PIRSR" id="PIRSR637944-1"/>
    </source>
</evidence>
<accession>A0A0C3PCD6</accession>
<evidence type="ECO:0000256" key="2">
    <source>
        <dbReference type="ARBA" id="ARBA00022559"/>
    </source>
</evidence>
<dbReference type="PROSITE" id="PS51352">
    <property type="entry name" value="THIOREDOXIN_2"/>
    <property type="match status" value="1"/>
</dbReference>
<evidence type="ECO:0000313" key="13">
    <source>
        <dbReference type="EMBL" id="KIP02753.1"/>
    </source>
</evidence>
<dbReference type="SUPFAM" id="SSF52833">
    <property type="entry name" value="Thioredoxin-like"/>
    <property type="match status" value="1"/>
</dbReference>
<dbReference type="GO" id="GO:0042744">
    <property type="term" value="P:hydrogen peroxide catabolic process"/>
    <property type="evidence" value="ECO:0007669"/>
    <property type="project" value="TreeGrafter"/>
</dbReference>
<keyword evidence="3 11" id="KW-0049">Antioxidant</keyword>
<keyword evidence="4 11" id="KW-0560">Oxidoreductase</keyword>
<evidence type="ECO:0000256" key="11">
    <source>
        <dbReference type="RuleBase" id="RU366011"/>
    </source>
</evidence>
<gene>
    <name evidence="13" type="ORF">PHLGIDRAFT_95619</name>
</gene>
<organism evidence="13 14">
    <name type="scientific">Phlebiopsis gigantea (strain 11061_1 CR5-6)</name>
    <name type="common">White-rot fungus</name>
    <name type="synonym">Peniophora gigantea</name>
    <dbReference type="NCBI Taxonomy" id="745531"/>
    <lineage>
        <taxon>Eukaryota</taxon>
        <taxon>Fungi</taxon>
        <taxon>Dikarya</taxon>
        <taxon>Basidiomycota</taxon>
        <taxon>Agaricomycotina</taxon>
        <taxon>Agaricomycetes</taxon>
        <taxon>Polyporales</taxon>
        <taxon>Phanerochaetaceae</taxon>
        <taxon>Phlebiopsis</taxon>
    </lineage>
</organism>
<evidence type="ECO:0000256" key="5">
    <source>
        <dbReference type="ARBA" id="ARBA00023284"/>
    </source>
</evidence>
<proteinExistence type="inferred from homology"/>
<feature type="active site" description="Cysteine sulfenic acid (-SOH) intermediate" evidence="10">
    <location>
        <position position="59"/>
    </location>
</feature>
<dbReference type="Proteomes" id="UP000053257">
    <property type="component" value="Unassembled WGS sequence"/>
</dbReference>
<evidence type="ECO:0000256" key="1">
    <source>
        <dbReference type="ARBA" id="ARBA00010505"/>
    </source>
</evidence>
<reference evidence="13 14" key="1">
    <citation type="journal article" date="2014" name="PLoS Genet.">
        <title>Analysis of the Phlebiopsis gigantea genome, transcriptome and secretome provides insight into its pioneer colonization strategies of wood.</title>
        <authorList>
            <person name="Hori C."/>
            <person name="Ishida T."/>
            <person name="Igarashi K."/>
            <person name="Samejima M."/>
            <person name="Suzuki H."/>
            <person name="Master E."/>
            <person name="Ferreira P."/>
            <person name="Ruiz-Duenas F.J."/>
            <person name="Held B."/>
            <person name="Canessa P."/>
            <person name="Larrondo L.F."/>
            <person name="Schmoll M."/>
            <person name="Druzhinina I.S."/>
            <person name="Kubicek C.P."/>
            <person name="Gaskell J.A."/>
            <person name="Kersten P."/>
            <person name="St John F."/>
            <person name="Glasner J."/>
            <person name="Sabat G."/>
            <person name="Splinter BonDurant S."/>
            <person name="Syed K."/>
            <person name="Yadav J."/>
            <person name="Mgbeahuruike A.C."/>
            <person name="Kovalchuk A."/>
            <person name="Asiegbu F.O."/>
            <person name="Lackner G."/>
            <person name="Hoffmeister D."/>
            <person name="Rencoret J."/>
            <person name="Gutierrez A."/>
            <person name="Sun H."/>
            <person name="Lindquist E."/>
            <person name="Barry K."/>
            <person name="Riley R."/>
            <person name="Grigoriev I.V."/>
            <person name="Henrissat B."/>
            <person name="Kues U."/>
            <person name="Berka R.M."/>
            <person name="Martinez A.T."/>
            <person name="Covert S.F."/>
            <person name="Blanchette R.A."/>
            <person name="Cullen D."/>
        </authorList>
    </citation>
    <scope>NUCLEOTIDE SEQUENCE [LARGE SCALE GENOMIC DNA]</scope>
    <source>
        <strain evidence="13 14">11061_1 CR5-6</strain>
    </source>
</reference>
<dbReference type="GO" id="GO:0034599">
    <property type="term" value="P:cellular response to oxidative stress"/>
    <property type="evidence" value="ECO:0007669"/>
    <property type="project" value="InterPro"/>
</dbReference>
<dbReference type="InterPro" id="IPR013766">
    <property type="entry name" value="Thioredoxin_domain"/>
</dbReference>
<dbReference type="PANTHER" id="PTHR10430:SF16">
    <property type="entry name" value="PEROXIREDOXIN-5, MITOCHONDRIAL"/>
    <property type="match status" value="1"/>
</dbReference>
<evidence type="ECO:0000256" key="3">
    <source>
        <dbReference type="ARBA" id="ARBA00022862"/>
    </source>
</evidence>
<comment type="subunit">
    <text evidence="6">Homodimer; disulfide-linked, upon oxidation.</text>
</comment>
<dbReference type="GO" id="GO:0005739">
    <property type="term" value="C:mitochondrion"/>
    <property type="evidence" value="ECO:0007669"/>
    <property type="project" value="TreeGrafter"/>
</dbReference>
<name>A0A0C3PCD6_PHLG1</name>
<keyword evidence="5 11" id="KW-0676">Redox-active center</keyword>
<comment type="function">
    <text evidence="11">Thiol-specific peroxidase that catalyzes the reduction of hydrogen peroxide and organic hydroperoxides to water and alcohols, respectively. Plays a role in cell protection against oxidative stress by detoxifying peroxides.</text>
</comment>
<dbReference type="FunFam" id="3.40.30.10:FF:000020">
    <property type="entry name" value="Peroxiredoxin"/>
    <property type="match status" value="1"/>
</dbReference>
<dbReference type="PANTHER" id="PTHR10430">
    <property type="entry name" value="PEROXIREDOXIN"/>
    <property type="match status" value="1"/>
</dbReference>
<dbReference type="GO" id="GO:0045454">
    <property type="term" value="P:cell redox homeostasis"/>
    <property type="evidence" value="ECO:0007669"/>
    <property type="project" value="TreeGrafter"/>
</dbReference>
<evidence type="ECO:0000256" key="7">
    <source>
        <dbReference type="ARBA" id="ARBA00074156"/>
    </source>
</evidence>
<evidence type="ECO:0000256" key="4">
    <source>
        <dbReference type="ARBA" id="ARBA00023002"/>
    </source>
</evidence>
<evidence type="ECO:0000256" key="8">
    <source>
        <dbReference type="ARBA" id="ARBA00076301"/>
    </source>
</evidence>
<dbReference type="InterPro" id="IPR013740">
    <property type="entry name" value="Redoxin"/>
</dbReference>
<keyword evidence="2 11" id="KW-0575">Peroxidase</keyword>
<dbReference type="HOGENOM" id="CLU_072440_1_1_1"/>
<dbReference type="AlphaFoldDB" id="A0A0C3PCD6"/>
<comment type="similarity">
    <text evidence="1 11">Belongs to the peroxiredoxin family. Prx5 subfamily.</text>
</comment>
<dbReference type="InterPro" id="IPR037944">
    <property type="entry name" value="PRX5-like"/>
</dbReference>
<evidence type="ECO:0000259" key="12">
    <source>
        <dbReference type="PROSITE" id="PS51352"/>
    </source>
</evidence>
<sequence>MVNIKVGDTVPAGKFATVYYSPELESHSACGAPSKLTTDAFKGKKVVIFAVPGAFTPSCHANHLPPYAAHSADFAAKGVDTVYVLSNNDPFVLSGWTRVQGVADKIVSLTDIDTAWSKALGLTADLSGAGIGLGQRTTRYALVLDDNKVTYLGVEEDPTQVTVSGAEAVLAAL</sequence>
<dbReference type="Pfam" id="PF08534">
    <property type="entry name" value="Redoxin"/>
    <property type="match status" value="1"/>
</dbReference>
<feature type="domain" description="Thioredoxin" evidence="12">
    <location>
        <begin position="4"/>
        <end position="173"/>
    </location>
</feature>